<evidence type="ECO:0000256" key="1">
    <source>
        <dbReference type="SAM" id="Coils"/>
    </source>
</evidence>
<dbReference type="InterPro" id="IPR004242">
    <property type="entry name" value="Transposase_21"/>
</dbReference>
<evidence type="ECO:0000313" key="2">
    <source>
        <dbReference type="EMBL" id="KAE8722710.1"/>
    </source>
</evidence>
<keyword evidence="1" id="KW-0175">Coiled coil</keyword>
<sequence>MEFCPGGDLHALRQRQLGRYLPDQAVRFYAVKVLAEEYVSGHAWGHLHHKPENVAGFQALIRFTEAETASSAIDALHGRSILRRLVHETAVACCRSKPPSPPTSHRSTPSRDYYRQGYRKWIFHGEFIYDRSSSTSYSTYPATSHHRTVIEDDMEGMLRDAFNMHNHHQSVKENDCHNDVNDFTEMGRSGYIENPNGKAAKDVENVSEDEVQARSRKKPVKILQYFPLIPKLQRLFMSSKTAESMRWHHDGRTDDGLLRHPADYLAWKSFGNKFPSFARDPRNVRLGLATNGFNPFKIMSILYSTSPFMLVPYNLPLWICMKQSSFILSMIIPGEKADNHRFRSQKNMLDGSEHFQKPPDQTIRLLCKLKSYYCNKRYPEGSIVEGYGEPLGKVEIAHLDDTSWVQAHRYVLFHHDSIDLFHTEFKEVLRSRARSRRLHQRKIHKLFTETFHEWLGQTVWSGREVSEDVKYLSQGSNRAGWESWKNSGGDRVVGSLSPSGGCLVGSGSLAWHWEENTSGSKFGRIKLFDMTHTENDGTPMTAEDAEIMETLRDKRAEYEATTSSYGLVNVNDIENQVINDVLGPERYDRLAEMDQKMANMKAENEAREAEREAAYQQICQEFENRLEAMMQMI</sequence>
<feature type="coiled-coil region" evidence="1">
    <location>
        <begin position="590"/>
        <end position="617"/>
    </location>
</feature>
<dbReference type="AlphaFoldDB" id="A0A6A3C0V8"/>
<reference evidence="2" key="1">
    <citation type="submission" date="2019-09" db="EMBL/GenBank/DDBJ databases">
        <title>Draft genome information of white flower Hibiscus syriacus.</title>
        <authorList>
            <person name="Kim Y.-M."/>
        </authorList>
    </citation>
    <scope>NUCLEOTIDE SEQUENCE [LARGE SCALE GENOMIC DNA]</scope>
    <source>
        <strain evidence="2">YM2019G1</strain>
    </source>
</reference>
<gene>
    <name evidence="2" type="ORF">F3Y22_tig00013738pilonHSYRG00024</name>
</gene>
<organism evidence="2 3">
    <name type="scientific">Hibiscus syriacus</name>
    <name type="common">Rose of Sharon</name>
    <dbReference type="NCBI Taxonomy" id="106335"/>
    <lineage>
        <taxon>Eukaryota</taxon>
        <taxon>Viridiplantae</taxon>
        <taxon>Streptophyta</taxon>
        <taxon>Embryophyta</taxon>
        <taxon>Tracheophyta</taxon>
        <taxon>Spermatophyta</taxon>
        <taxon>Magnoliopsida</taxon>
        <taxon>eudicotyledons</taxon>
        <taxon>Gunneridae</taxon>
        <taxon>Pentapetalae</taxon>
        <taxon>rosids</taxon>
        <taxon>malvids</taxon>
        <taxon>Malvales</taxon>
        <taxon>Malvaceae</taxon>
        <taxon>Malvoideae</taxon>
        <taxon>Hibiscus</taxon>
    </lineage>
</organism>
<dbReference type="PANTHER" id="PTHR10775:SF173">
    <property type="match status" value="1"/>
</dbReference>
<dbReference type="PANTHER" id="PTHR10775">
    <property type="entry name" value="OS08G0208400 PROTEIN"/>
    <property type="match status" value="1"/>
</dbReference>
<protein>
    <submittedName>
        <fullName evidence="2">WRKY transcription factor 61-like</fullName>
    </submittedName>
</protein>
<name>A0A6A3C0V8_HIBSY</name>
<accession>A0A6A3C0V8</accession>
<comment type="caution">
    <text evidence="2">The sequence shown here is derived from an EMBL/GenBank/DDBJ whole genome shotgun (WGS) entry which is preliminary data.</text>
</comment>
<dbReference type="Proteomes" id="UP000436088">
    <property type="component" value="Unassembled WGS sequence"/>
</dbReference>
<evidence type="ECO:0000313" key="3">
    <source>
        <dbReference type="Proteomes" id="UP000436088"/>
    </source>
</evidence>
<keyword evidence="3" id="KW-1185">Reference proteome</keyword>
<proteinExistence type="predicted"/>
<dbReference type="Pfam" id="PF02992">
    <property type="entry name" value="Transposase_21"/>
    <property type="match status" value="1"/>
</dbReference>
<dbReference type="EMBL" id="VEPZ02000557">
    <property type="protein sequence ID" value="KAE8722710.1"/>
    <property type="molecule type" value="Genomic_DNA"/>
</dbReference>